<accession>A0AB39Q998</accession>
<reference evidence="1" key="1">
    <citation type="submission" date="2024-07" db="EMBL/GenBank/DDBJ databases">
        <authorList>
            <person name="Yu S.T."/>
        </authorList>
    </citation>
    <scope>NUCLEOTIDE SEQUENCE</scope>
    <source>
        <strain evidence="1">R28</strain>
    </source>
</reference>
<evidence type="ECO:0000313" key="1">
    <source>
        <dbReference type="EMBL" id="XDQ37973.1"/>
    </source>
</evidence>
<dbReference type="EMBL" id="CP163439">
    <property type="protein sequence ID" value="XDQ37973.1"/>
    <property type="molecule type" value="Genomic_DNA"/>
</dbReference>
<sequence>MGILFDDTYHVVLREEGRRIVDFNWRQMPWKGLCFEHEQRKLRVVDISVRVPTMGEQPYMVECDVVEAYRWVEDEERWDPVT</sequence>
<dbReference type="RefSeq" id="WP_369172687.1">
    <property type="nucleotide sequence ID" value="NZ_CP163439.1"/>
</dbReference>
<dbReference type="AlphaFoldDB" id="A0AB39Q998"/>
<name>A0AB39Q998_9ACTN</name>
<gene>
    <name evidence="1" type="ORF">AB5J49_34040</name>
</gene>
<protein>
    <submittedName>
        <fullName evidence="1">Uncharacterized protein</fullName>
    </submittedName>
</protein>
<organism evidence="1">
    <name type="scientific">Streptomyces sp. R28</name>
    <dbReference type="NCBI Taxonomy" id="3238628"/>
    <lineage>
        <taxon>Bacteria</taxon>
        <taxon>Bacillati</taxon>
        <taxon>Actinomycetota</taxon>
        <taxon>Actinomycetes</taxon>
        <taxon>Kitasatosporales</taxon>
        <taxon>Streptomycetaceae</taxon>
        <taxon>Streptomyces</taxon>
    </lineage>
</organism>
<proteinExistence type="predicted"/>